<dbReference type="EC" id="2.1.1.172" evidence="5"/>
<dbReference type="RefSeq" id="WP_187325725.1">
    <property type="nucleotide sequence ID" value="NZ_JBHUNE010000003.1"/>
</dbReference>
<dbReference type="EMBL" id="JBHUNE010000003">
    <property type="protein sequence ID" value="MFD2757464.1"/>
    <property type="molecule type" value="Genomic_DNA"/>
</dbReference>
<dbReference type="InterPro" id="IPR058679">
    <property type="entry name" value="RlmG_N"/>
</dbReference>
<dbReference type="EC" id="2.1.1.174" evidence="5"/>
<feature type="domain" description="Methyltransferase small" evidence="3">
    <location>
        <begin position="182"/>
        <end position="352"/>
    </location>
</feature>
<feature type="domain" description="RlmG N-terminal" evidence="4">
    <location>
        <begin position="85"/>
        <end position="161"/>
    </location>
</feature>
<gene>
    <name evidence="5" type="ORF">ACFSW7_03605</name>
</gene>
<comment type="caution">
    <text evidence="5">The sequence shown here is derived from an EMBL/GenBank/DDBJ whole genome shotgun (WGS) entry which is preliminary data.</text>
</comment>
<dbReference type="PANTHER" id="PTHR47816">
    <property type="entry name" value="RIBOSOMAL RNA SMALL SUBUNIT METHYLTRANSFERASE C"/>
    <property type="match status" value="1"/>
</dbReference>
<reference evidence="6" key="1">
    <citation type="journal article" date="2019" name="Int. J. Syst. Evol. Microbiol.">
        <title>The Global Catalogue of Microorganisms (GCM) 10K type strain sequencing project: providing services to taxonomists for standard genome sequencing and annotation.</title>
        <authorList>
            <consortium name="The Broad Institute Genomics Platform"/>
            <consortium name="The Broad Institute Genome Sequencing Center for Infectious Disease"/>
            <person name="Wu L."/>
            <person name="Ma J."/>
        </authorList>
    </citation>
    <scope>NUCLEOTIDE SEQUENCE [LARGE SCALE GENOMIC DNA]</scope>
    <source>
        <strain evidence="6">TISTR 1514</strain>
    </source>
</reference>
<dbReference type="SUPFAM" id="SSF53335">
    <property type="entry name" value="S-adenosyl-L-methionine-dependent methyltransferases"/>
    <property type="match status" value="1"/>
</dbReference>
<dbReference type="InterPro" id="IPR007848">
    <property type="entry name" value="Small_mtfrase_dom"/>
</dbReference>
<keyword evidence="1 5" id="KW-0489">Methyltransferase</keyword>
<keyword evidence="6" id="KW-1185">Reference proteome</keyword>
<dbReference type="GO" id="GO:0052914">
    <property type="term" value="F:16S rRNA (guanine(1207)-N(2))-methyltransferase activity"/>
    <property type="evidence" value="ECO:0007669"/>
    <property type="project" value="UniProtKB-EC"/>
</dbReference>
<evidence type="ECO:0000313" key="5">
    <source>
        <dbReference type="EMBL" id="MFD2757464.1"/>
    </source>
</evidence>
<keyword evidence="2 5" id="KW-0808">Transferase</keyword>
<name>A0ABW5UX25_9MICO</name>
<organism evidence="5 6">
    <name type="scientific">Gulosibacter faecalis</name>
    <dbReference type="NCBI Taxonomy" id="272240"/>
    <lineage>
        <taxon>Bacteria</taxon>
        <taxon>Bacillati</taxon>
        <taxon>Actinomycetota</taxon>
        <taxon>Actinomycetes</taxon>
        <taxon>Micrococcales</taxon>
        <taxon>Microbacteriaceae</taxon>
        <taxon>Gulosibacter</taxon>
    </lineage>
</organism>
<evidence type="ECO:0000259" key="4">
    <source>
        <dbReference type="Pfam" id="PF26049"/>
    </source>
</evidence>
<accession>A0ABW5UX25</accession>
<dbReference type="Gene3D" id="3.40.50.150">
    <property type="entry name" value="Vaccinia Virus protein VP39"/>
    <property type="match status" value="2"/>
</dbReference>
<dbReference type="PANTHER" id="PTHR47816:SF5">
    <property type="entry name" value="RIBOSOMAL RNA LARGE SUBUNIT METHYLTRANSFERASE G"/>
    <property type="match status" value="1"/>
</dbReference>
<dbReference type="InterPro" id="IPR046977">
    <property type="entry name" value="RsmC/RlmG"/>
</dbReference>
<protein>
    <submittedName>
        <fullName evidence="5">Class I SAM-dependent methyltransferase</fullName>
        <ecNumber evidence="5">2.1.1.172</ecNumber>
        <ecNumber evidence="5">2.1.1.174</ecNumber>
    </submittedName>
</protein>
<dbReference type="CDD" id="cd02440">
    <property type="entry name" value="AdoMet_MTases"/>
    <property type="match status" value="1"/>
</dbReference>
<evidence type="ECO:0000313" key="6">
    <source>
        <dbReference type="Proteomes" id="UP001597492"/>
    </source>
</evidence>
<evidence type="ECO:0000256" key="1">
    <source>
        <dbReference type="ARBA" id="ARBA00022603"/>
    </source>
</evidence>
<proteinExistence type="predicted"/>
<dbReference type="GO" id="GO:0052916">
    <property type="term" value="F:23S rRNA (guanine(1835)-N(2))-methyltransferase activity"/>
    <property type="evidence" value="ECO:0007669"/>
    <property type="project" value="UniProtKB-EC"/>
</dbReference>
<sequence length="357" mass="37202">MTDAVVEVVLGELETLGALGAGSGAGSGASIATVETADGEFARALAAVAGRAAGARIRAFSDTGFAADALAGLEAEVDEVSALDASLFAGATVIAGRLPKSLAELDELAEVAAAHADDGVTLILGGREKFLNRSMNEQLARHFGEVRATRGHRKARALVATLPRRGGEPTYPREARIRDLDLEVCAHGAAFAGPTLDLGTRALIEALCSAELDAADVVDLGCGTGILAAWFAREHPAARVVATDRSWAACASAAATARANGLDDRIEVVRATSGAGLADASSELVLLNPPFHDGHEVQQGMANDLFRAAARVLRDGGQLVTVFNSHLRHREHLERIVGPTRQLARTPKFTVTLTTRR</sequence>
<dbReference type="InterPro" id="IPR029063">
    <property type="entry name" value="SAM-dependent_MTases_sf"/>
</dbReference>
<dbReference type="Pfam" id="PF05175">
    <property type="entry name" value="MTS"/>
    <property type="match status" value="1"/>
</dbReference>
<evidence type="ECO:0000256" key="2">
    <source>
        <dbReference type="ARBA" id="ARBA00022679"/>
    </source>
</evidence>
<dbReference type="Proteomes" id="UP001597492">
    <property type="component" value="Unassembled WGS sequence"/>
</dbReference>
<evidence type="ECO:0000259" key="3">
    <source>
        <dbReference type="Pfam" id="PF05175"/>
    </source>
</evidence>
<dbReference type="Pfam" id="PF26049">
    <property type="entry name" value="RLMG_N"/>
    <property type="match status" value="1"/>
</dbReference>